<dbReference type="Proteomes" id="UP001150924">
    <property type="component" value="Unassembled WGS sequence"/>
</dbReference>
<dbReference type="EMBL" id="JAPNKE010000001">
    <property type="protein sequence ID" value="MCY1003979.1"/>
    <property type="molecule type" value="Genomic_DNA"/>
</dbReference>
<dbReference type="EMBL" id="JAPNKE010000002">
    <property type="protein sequence ID" value="MCY1008506.1"/>
    <property type="molecule type" value="Genomic_DNA"/>
</dbReference>
<gene>
    <name evidence="1" type="ORF">OV079_00030</name>
    <name evidence="2" type="ORF">OV079_23695</name>
</gene>
<evidence type="ECO:0000313" key="2">
    <source>
        <dbReference type="EMBL" id="MCY1008506.1"/>
    </source>
</evidence>
<accession>A0A9X3EH65</accession>
<comment type="caution">
    <text evidence="1">The sequence shown here is derived from an EMBL/GenBank/DDBJ whole genome shotgun (WGS) entry which is preliminary data.</text>
</comment>
<keyword evidence="3" id="KW-1185">Reference proteome</keyword>
<protein>
    <submittedName>
        <fullName evidence="1">Uncharacterized protein</fullName>
    </submittedName>
</protein>
<dbReference type="RefSeq" id="WP_267765504.1">
    <property type="nucleotide sequence ID" value="NZ_JAPNKE010000001.1"/>
</dbReference>
<evidence type="ECO:0000313" key="3">
    <source>
        <dbReference type="Proteomes" id="UP001150924"/>
    </source>
</evidence>
<sequence>MGWVFVQEFVVVFKLLAACLPGQVGTAAVNITATEPNKEGERFVEIVVVINAGPVLGDVVECLAEGLQDIGW</sequence>
<reference evidence="1" key="1">
    <citation type="submission" date="2022-11" db="EMBL/GenBank/DDBJ databases">
        <title>Minimal conservation of predation-associated metabolite biosynthetic gene clusters underscores biosynthetic potential of Myxococcota including descriptions for ten novel species: Archangium lansinium sp. nov., Myxococcus landrumus sp. nov., Nannocystis bai.</title>
        <authorList>
            <person name="Ahearne A."/>
            <person name="Stevens C."/>
            <person name="Phillips K."/>
        </authorList>
    </citation>
    <scope>NUCLEOTIDE SEQUENCE</scope>
    <source>
        <strain evidence="1">Na p29</strain>
    </source>
</reference>
<dbReference type="AlphaFoldDB" id="A0A9X3EH65"/>
<proteinExistence type="predicted"/>
<name>A0A9X3EH65_9BACT</name>
<evidence type="ECO:0000313" key="1">
    <source>
        <dbReference type="EMBL" id="MCY1003979.1"/>
    </source>
</evidence>
<organism evidence="1 3">
    <name type="scientific">Nannocystis pusilla</name>
    <dbReference type="NCBI Taxonomy" id="889268"/>
    <lineage>
        <taxon>Bacteria</taxon>
        <taxon>Pseudomonadati</taxon>
        <taxon>Myxococcota</taxon>
        <taxon>Polyangia</taxon>
        <taxon>Nannocystales</taxon>
        <taxon>Nannocystaceae</taxon>
        <taxon>Nannocystis</taxon>
    </lineage>
</organism>